<protein>
    <submittedName>
        <fullName evidence="1">Uncharacterized protein</fullName>
    </submittedName>
</protein>
<dbReference type="EMBL" id="HBUF01271467">
    <property type="protein sequence ID" value="CAG6685284.1"/>
    <property type="molecule type" value="Transcribed_RNA"/>
</dbReference>
<evidence type="ECO:0000313" key="1">
    <source>
        <dbReference type="EMBL" id="CAG6685284.1"/>
    </source>
</evidence>
<proteinExistence type="predicted"/>
<accession>A0A8D8TC68</accession>
<reference evidence="1" key="1">
    <citation type="submission" date="2021-05" db="EMBL/GenBank/DDBJ databases">
        <authorList>
            <person name="Alioto T."/>
            <person name="Alioto T."/>
            <person name="Gomez Garrido J."/>
        </authorList>
    </citation>
    <scope>NUCLEOTIDE SEQUENCE</scope>
</reference>
<dbReference type="AlphaFoldDB" id="A0A8D8TC68"/>
<organism evidence="1">
    <name type="scientific">Cacopsylla melanoneura</name>
    <dbReference type="NCBI Taxonomy" id="428564"/>
    <lineage>
        <taxon>Eukaryota</taxon>
        <taxon>Metazoa</taxon>
        <taxon>Ecdysozoa</taxon>
        <taxon>Arthropoda</taxon>
        <taxon>Hexapoda</taxon>
        <taxon>Insecta</taxon>
        <taxon>Pterygota</taxon>
        <taxon>Neoptera</taxon>
        <taxon>Paraneoptera</taxon>
        <taxon>Hemiptera</taxon>
        <taxon>Sternorrhyncha</taxon>
        <taxon>Psylloidea</taxon>
        <taxon>Psyllidae</taxon>
        <taxon>Psyllinae</taxon>
        <taxon>Cacopsylla</taxon>
    </lineage>
</organism>
<name>A0A8D8TC68_9HEMI</name>
<sequence>MEISDIDITLPIISISEILIFLIRYGIPRTQHHPSRHKALSVRVVTSATRTRTIHVMILGTSVWMSCQRRTMNARMITSRGWTRMMIFIRPVLRVIWGQNLR</sequence>